<dbReference type="Proteomes" id="UP000031662">
    <property type="component" value="Chromosome"/>
</dbReference>
<dbReference type="EMBL" id="AP014523">
    <property type="protein sequence ID" value="BAO98161.1"/>
    <property type="molecule type" value="Genomic_DNA"/>
</dbReference>
<name>A0A060Q162_HELPX</name>
<protein>
    <submittedName>
        <fullName evidence="2">VirB4 type IV secretion ATPase</fullName>
    </submittedName>
</protein>
<sequence length="195" mass="22634">MLESALKYCKEKAIDLLAGFVPKTYSMAQECNILGLYDDTFIITKQENLVGIISLQGLSYSNLMQKDLEGYFDTRQNVLNTISKDIQLRIVAKRRKEFINQSPNIDNIYAKAIITQFESKEIYKTEYFLVFETITSNVKSFFEKKKLEMTTSINEELEESSKEDKQENENSSNETHSNTSSKKDKKNKFKKKDNL</sequence>
<gene>
    <name evidence="2" type="ORF">NY40_1154</name>
</gene>
<evidence type="ECO:0000313" key="3">
    <source>
        <dbReference type="Proteomes" id="UP000031662"/>
    </source>
</evidence>
<organism evidence="2 3">
    <name type="scientific">Helicobacter pylori NY40</name>
    <dbReference type="NCBI Taxonomy" id="1426844"/>
    <lineage>
        <taxon>Bacteria</taxon>
        <taxon>Pseudomonadati</taxon>
        <taxon>Campylobacterota</taxon>
        <taxon>Epsilonproteobacteria</taxon>
        <taxon>Campylobacterales</taxon>
        <taxon>Helicobacteraceae</taxon>
        <taxon>Helicobacter</taxon>
    </lineage>
</organism>
<feature type="compositionally biased region" description="Basic residues" evidence="1">
    <location>
        <begin position="183"/>
        <end position="195"/>
    </location>
</feature>
<evidence type="ECO:0000256" key="1">
    <source>
        <dbReference type="SAM" id="MobiDB-lite"/>
    </source>
</evidence>
<feature type="region of interest" description="Disordered" evidence="1">
    <location>
        <begin position="153"/>
        <end position="195"/>
    </location>
</feature>
<feature type="compositionally biased region" description="Low complexity" evidence="1">
    <location>
        <begin position="169"/>
        <end position="180"/>
    </location>
</feature>
<accession>A0A060Q162</accession>
<dbReference type="AlphaFoldDB" id="A0A060Q162"/>
<reference evidence="2 3" key="1">
    <citation type="submission" date="2013-11" db="EMBL/GenBank/DDBJ databases">
        <title>Estimation of Helicobacter pylori bacteriophage ecology using H. pylori isolates.</title>
        <authorList>
            <person name="Uchiyama J."/>
            <person name="Takemura-Uchiyama I."/>
            <person name="Ujihara T."/>
            <person name="Matsuzaki S."/>
        </authorList>
    </citation>
    <scope>NUCLEOTIDE SEQUENCE [LARGE SCALE GENOMIC DNA]</scope>
    <source>
        <strain evidence="2 3">NY40</strain>
    </source>
</reference>
<proteinExistence type="predicted"/>
<evidence type="ECO:0000313" key="2">
    <source>
        <dbReference type="EMBL" id="BAO98161.1"/>
    </source>
</evidence>
<feature type="compositionally biased region" description="Basic and acidic residues" evidence="1">
    <location>
        <begin position="159"/>
        <end position="168"/>
    </location>
</feature>
<dbReference type="HOGENOM" id="CLU_1394672_0_0_7"/>